<keyword evidence="2" id="KW-0175">Coiled coil</keyword>
<keyword evidence="7" id="KW-1185">Reference proteome</keyword>
<dbReference type="Gene3D" id="2.40.30.170">
    <property type="match status" value="1"/>
</dbReference>
<evidence type="ECO:0000259" key="5">
    <source>
        <dbReference type="Pfam" id="PF25975"/>
    </source>
</evidence>
<dbReference type="RefSeq" id="WP_018357807.1">
    <property type="nucleotide sequence ID" value="NZ_CP197400.1"/>
</dbReference>
<dbReference type="EMBL" id="SPNC01000087">
    <property type="protein sequence ID" value="TFH94772.1"/>
    <property type="molecule type" value="Genomic_DNA"/>
</dbReference>
<dbReference type="NCBIfam" id="TIGR01730">
    <property type="entry name" value="RND_mfp"/>
    <property type="match status" value="1"/>
</dbReference>
<dbReference type="GO" id="GO:1990281">
    <property type="term" value="C:efflux pump complex"/>
    <property type="evidence" value="ECO:0007669"/>
    <property type="project" value="TreeGrafter"/>
</dbReference>
<comment type="similarity">
    <text evidence="1">Belongs to the membrane fusion protein (MFP) (TC 8.A.1) family.</text>
</comment>
<dbReference type="Pfam" id="PF25893">
    <property type="entry name" value="HH_CzcB"/>
    <property type="match status" value="1"/>
</dbReference>
<feature type="domain" description="CzcB-like alpha-helical hairpin" evidence="3">
    <location>
        <begin position="110"/>
        <end position="167"/>
    </location>
</feature>
<evidence type="ECO:0000259" key="3">
    <source>
        <dbReference type="Pfam" id="PF25893"/>
    </source>
</evidence>
<name>A0A4Y8WQH0_9PORP</name>
<dbReference type="InterPro" id="IPR058792">
    <property type="entry name" value="Beta-barrel_RND_2"/>
</dbReference>
<feature type="coiled-coil region" evidence="2">
    <location>
        <begin position="107"/>
        <end position="165"/>
    </location>
</feature>
<proteinExistence type="inferred from homology"/>
<feature type="domain" description="CusB-like beta-barrel" evidence="4">
    <location>
        <begin position="230"/>
        <end position="300"/>
    </location>
</feature>
<dbReference type="InterPro" id="IPR058648">
    <property type="entry name" value="HH_CzcB-like"/>
</dbReference>
<dbReference type="PANTHER" id="PTHR30469:SF15">
    <property type="entry name" value="HLYD FAMILY OF SECRETION PROTEINS"/>
    <property type="match status" value="1"/>
</dbReference>
<organism evidence="6 7">
    <name type="scientific">Porphyromonas levii</name>
    <dbReference type="NCBI Taxonomy" id="28114"/>
    <lineage>
        <taxon>Bacteria</taxon>
        <taxon>Pseudomonadati</taxon>
        <taxon>Bacteroidota</taxon>
        <taxon>Bacteroidia</taxon>
        <taxon>Bacteroidales</taxon>
        <taxon>Porphyromonadaceae</taxon>
        <taxon>Porphyromonas</taxon>
    </lineage>
</organism>
<feature type="domain" description="CzcB-like C-terminal circularly permuted SH3-like" evidence="5">
    <location>
        <begin position="311"/>
        <end position="365"/>
    </location>
</feature>
<dbReference type="PANTHER" id="PTHR30469">
    <property type="entry name" value="MULTIDRUG RESISTANCE PROTEIN MDTA"/>
    <property type="match status" value="1"/>
</dbReference>
<protein>
    <submittedName>
        <fullName evidence="6">Efflux RND transporter periplasmic adaptor subunit</fullName>
    </submittedName>
</protein>
<dbReference type="Gene3D" id="2.40.420.20">
    <property type="match status" value="1"/>
</dbReference>
<dbReference type="InterPro" id="IPR006143">
    <property type="entry name" value="RND_pump_MFP"/>
</dbReference>
<dbReference type="InterPro" id="IPR058649">
    <property type="entry name" value="CzcB_C"/>
</dbReference>
<accession>A0A4Y8WQH0</accession>
<dbReference type="Gene3D" id="2.40.50.100">
    <property type="match status" value="1"/>
</dbReference>
<evidence type="ECO:0000256" key="2">
    <source>
        <dbReference type="SAM" id="Coils"/>
    </source>
</evidence>
<sequence>MAKEKKGKKIGKWILWGLLAVVAIVVIAQVVSKGRDKGNAYELVSPVATDSVVMSTVLTGAIEARDEVKVKPEMNGIISELLHLPGDYVNAGDLVARLSIVPDVSTIQNAASRVESARVRLKQSQEVFERDKVLFEQEILPREQYETSEANLKNAEIELNIAEESLQLVSTGSSSRTAQKNNTLVRATVSGTILEQPVKVGNTVIQANSFNEGTTIVSIADLNDLLFVGNVNESEVNKVRPGAEVLIHVGALKGRTFHATIEYVSPKGVDKSGTILFEVKAALANDNLDGIKAGFSANAEVVLQKASGVMTIPESAVTYRGDKAYVYVSQGGGNTEQDFTEQEVTLGISDGLKVEVKSGLKGTEQLRGNRLGVN</sequence>
<comment type="caution">
    <text evidence="6">The sequence shown here is derived from an EMBL/GenBank/DDBJ whole genome shotgun (WGS) entry which is preliminary data.</text>
</comment>
<reference evidence="6 7" key="1">
    <citation type="submission" date="2019-03" db="EMBL/GenBank/DDBJ databases">
        <title>Porphyromonas levii Isolated from the Uterus of Dairy Cows.</title>
        <authorList>
            <person name="Francis A.M."/>
        </authorList>
    </citation>
    <scope>NUCLEOTIDE SEQUENCE [LARGE SCALE GENOMIC DNA]</scope>
    <source>
        <strain evidence="6 7">AF5678</strain>
    </source>
</reference>
<gene>
    <name evidence="6" type="ORF">E4P47_06155</name>
</gene>
<dbReference type="Gene3D" id="1.10.287.470">
    <property type="entry name" value="Helix hairpin bin"/>
    <property type="match status" value="1"/>
</dbReference>
<dbReference type="GeneID" id="66797016"/>
<evidence type="ECO:0000256" key="1">
    <source>
        <dbReference type="ARBA" id="ARBA00009477"/>
    </source>
</evidence>
<dbReference type="Pfam" id="PF25954">
    <property type="entry name" value="Beta-barrel_RND_2"/>
    <property type="match status" value="1"/>
</dbReference>
<evidence type="ECO:0000259" key="4">
    <source>
        <dbReference type="Pfam" id="PF25954"/>
    </source>
</evidence>
<dbReference type="Proteomes" id="UP000297225">
    <property type="component" value="Unassembled WGS sequence"/>
</dbReference>
<dbReference type="STRING" id="1122973.GCA_000379925_00541"/>
<dbReference type="AlphaFoldDB" id="A0A4Y8WQH0"/>
<evidence type="ECO:0000313" key="7">
    <source>
        <dbReference type="Proteomes" id="UP000297225"/>
    </source>
</evidence>
<evidence type="ECO:0000313" key="6">
    <source>
        <dbReference type="EMBL" id="TFH94772.1"/>
    </source>
</evidence>
<dbReference type="Pfam" id="PF25975">
    <property type="entry name" value="CzcB_C"/>
    <property type="match status" value="1"/>
</dbReference>
<dbReference type="SUPFAM" id="SSF111369">
    <property type="entry name" value="HlyD-like secretion proteins"/>
    <property type="match status" value="1"/>
</dbReference>
<dbReference type="GO" id="GO:0015562">
    <property type="term" value="F:efflux transmembrane transporter activity"/>
    <property type="evidence" value="ECO:0007669"/>
    <property type="project" value="TreeGrafter"/>
</dbReference>